<dbReference type="Gene3D" id="3.40.190.10">
    <property type="entry name" value="Periplasmic binding protein-like II"/>
    <property type="match status" value="2"/>
</dbReference>
<dbReference type="NCBIfam" id="NF008633">
    <property type="entry name" value="PRK11622.1"/>
    <property type="match status" value="1"/>
</dbReference>
<protein>
    <submittedName>
        <fullName evidence="1">Extracellular solute-binding protein, putative</fullName>
    </submittedName>
</protein>
<dbReference type="EMBL" id="CP000724">
    <property type="protein sequence ID" value="ABR49426.1"/>
    <property type="molecule type" value="Genomic_DNA"/>
</dbReference>
<reference evidence="2" key="1">
    <citation type="journal article" date="2016" name="Genome Announc.">
        <title>Complete genome sequence of Alkaliphilus metalliredigens strain QYMF, an alkaliphilic and metal-reducing bacterium isolated from borax-contaminated leachate ponds.</title>
        <authorList>
            <person name="Hwang C."/>
            <person name="Copeland A."/>
            <person name="Lucas S."/>
            <person name="Lapidus A."/>
            <person name="Barry K."/>
            <person name="Detter J.C."/>
            <person name="Glavina Del Rio T."/>
            <person name="Hammon N."/>
            <person name="Israni S."/>
            <person name="Dalin E."/>
            <person name="Tice H."/>
            <person name="Pitluck S."/>
            <person name="Chertkov O."/>
            <person name="Brettin T."/>
            <person name="Bruce D."/>
            <person name="Han C."/>
            <person name="Schmutz J."/>
            <person name="Larimer F."/>
            <person name="Land M.L."/>
            <person name="Hauser L."/>
            <person name="Kyrpides N."/>
            <person name="Mikhailova N."/>
            <person name="Ye Q."/>
            <person name="Zhou J."/>
            <person name="Richardson P."/>
            <person name="Fields M.W."/>
        </authorList>
    </citation>
    <scope>NUCLEOTIDE SEQUENCE [LARGE SCALE GENOMIC DNA]</scope>
    <source>
        <strain evidence="2">QYMF</strain>
    </source>
</reference>
<dbReference type="PIRSF" id="PIRSF029172">
    <property type="entry name" value="UCP029172_ABC_sbc_YnjB"/>
    <property type="match status" value="1"/>
</dbReference>
<dbReference type="Proteomes" id="UP000001572">
    <property type="component" value="Chromosome"/>
</dbReference>
<name>A6TTA8_ALKMQ</name>
<gene>
    <name evidence="1" type="ordered locus">Amet_3295</name>
</gene>
<sequence length="417" mass="47132">MIKGKKTIMRKIILFLLIAGLIFNLAGCSQEAVVAGGNEDLLEKSWKSILEEAEGTEISFYGWGGSQMTNDWLDNFLVPRLKEEYNITLNRVPMDIDQVLNKLLGEKQMNVTGTADVIWINGENFSTARSNDLLYGPFTHKLPNFNQYIDAESVEVKYDFGFPVEGYEAPYGKAQFVLVYDEARVEQVPKGHEELMELVKNNPGKFTYPAPPDFTGSAFIRNIIYDIVGYEQFITMEADKEVIAKAIQPAMDYLKELKPYLWRNGETYPATIAQLDNMYADHEVFMSMNYNPNEAAARIKTGEFPRTTNTFVFEKGTIGNTHFLAIPDNAPNKAGALAVIDFILSVEAQASKYNPDNWGDLPVLDNTRLSDSERVIFDDIQIGEGALPQHILLDHRVPEMPANFVPIIEEIWMENIL</sequence>
<dbReference type="SUPFAM" id="SSF53850">
    <property type="entry name" value="Periplasmic binding protein-like II"/>
    <property type="match status" value="1"/>
</dbReference>
<dbReference type="eggNOG" id="COG4134">
    <property type="taxonomic scope" value="Bacteria"/>
</dbReference>
<evidence type="ECO:0000313" key="2">
    <source>
        <dbReference type="Proteomes" id="UP000001572"/>
    </source>
</evidence>
<dbReference type="STRING" id="293826.Amet_3295"/>
<dbReference type="AlphaFoldDB" id="A6TTA8"/>
<dbReference type="HOGENOM" id="CLU_045122_0_0_9"/>
<dbReference type="Pfam" id="PF13416">
    <property type="entry name" value="SBP_bac_8"/>
    <property type="match status" value="1"/>
</dbReference>
<keyword evidence="2" id="KW-1185">Reference proteome</keyword>
<dbReference type="PANTHER" id="PTHR42779:SF1">
    <property type="entry name" value="PROTEIN YNJB"/>
    <property type="match status" value="1"/>
</dbReference>
<dbReference type="InterPro" id="IPR006059">
    <property type="entry name" value="SBP"/>
</dbReference>
<proteinExistence type="predicted"/>
<organism evidence="1 2">
    <name type="scientific">Alkaliphilus metalliredigens (strain QYMF)</name>
    <dbReference type="NCBI Taxonomy" id="293826"/>
    <lineage>
        <taxon>Bacteria</taxon>
        <taxon>Bacillati</taxon>
        <taxon>Bacillota</taxon>
        <taxon>Clostridia</taxon>
        <taxon>Peptostreptococcales</taxon>
        <taxon>Natronincolaceae</taxon>
        <taxon>Alkaliphilus</taxon>
    </lineage>
</organism>
<evidence type="ECO:0000313" key="1">
    <source>
        <dbReference type="EMBL" id="ABR49426.1"/>
    </source>
</evidence>
<dbReference type="InterPro" id="IPR027020">
    <property type="entry name" value="YnjB"/>
</dbReference>
<accession>A6TTA8</accession>
<dbReference type="PANTHER" id="PTHR42779">
    <property type="entry name" value="PROTEIN YNJB"/>
    <property type="match status" value="1"/>
</dbReference>
<dbReference type="KEGG" id="amt:Amet_3295"/>
<dbReference type="RefSeq" id="WP_012064391.1">
    <property type="nucleotide sequence ID" value="NC_009633.1"/>
</dbReference>